<dbReference type="AlphaFoldDB" id="A0A1X4JMD9"/>
<organism evidence="3 4">
    <name type="scientific">Weissella cibaria</name>
    <dbReference type="NCBI Taxonomy" id="137591"/>
    <lineage>
        <taxon>Bacteria</taxon>
        <taxon>Bacillati</taxon>
        <taxon>Bacillota</taxon>
        <taxon>Bacilli</taxon>
        <taxon>Lactobacillales</taxon>
        <taxon>Lactobacillaceae</taxon>
        <taxon>Weissella</taxon>
    </lineage>
</organism>
<dbReference type="PANTHER" id="PTHR30383:SF5">
    <property type="entry name" value="SGNH HYDROLASE-TYPE ESTERASE DOMAIN-CONTAINING PROTEIN"/>
    <property type="match status" value="1"/>
</dbReference>
<dbReference type="Proteomes" id="UP000193588">
    <property type="component" value="Unassembled WGS sequence"/>
</dbReference>
<dbReference type="EMBL" id="NDXJ01000005">
    <property type="protein sequence ID" value="OSP89934.1"/>
    <property type="molecule type" value="Genomic_DNA"/>
</dbReference>
<feature type="signal peptide" evidence="1">
    <location>
        <begin position="1"/>
        <end position="46"/>
    </location>
</feature>
<comment type="caution">
    <text evidence="3">The sequence shown here is derived from an EMBL/GenBank/DDBJ whole genome shotgun (WGS) entry which is preliminary data.</text>
</comment>
<dbReference type="SUPFAM" id="SSF52266">
    <property type="entry name" value="SGNH hydrolase"/>
    <property type="match status" value="1"/>
</dbReference>
<accession>A0A1X4JMD9</accession>
<dbReference type="Gene3D" id="2.10.270.20">
    <property type="match status" value="1"/>
</dbReference>
<feature type="chain" id="PRO_5012055545" description="SGNH hydrolase-type esterase domain-containing protein" evidence="1">
    <location>
        <begin position="47"/>
        <end position="662"/>
    </location>
</feature>
<evidence type="ECO:0000313" key="3">
    <source>
        <dbReference type="EMBL" id="OSP89934.1"/>
    </source>
</evidence>
<proteinExistence type="predicted"/>
<dbReference type="InterPro" id="IPR036514">
    <property type="entry name" value="SGNH_hydro_sf"/>
</dbReference>
<evidence type="ECO:0000256" key="1">
    <source>
        <dbReference type="SAM" id="SignalP"/>
    </source>
</evidence>
<dbReference type="InterPro" id="IPR051532">
    <property type="entry name" value="Ester_Hydrolysis_Enzymes"/>
</dbReference>
<sequence length="662" mass="74679">MPSGQMFAIVNCWEECKSMSKTTARLMLASAVLGFGLWATAGSTHAATVVQQPKESAQTTAKVEGVKRTATNATTQPVETPEQSENNYFNDQNVWVVGDSLAVGWDGNRVVKQNYPTLLANIIKPESMNPGYASSGSQISGNQNGPGDKTYDLTNNLKRVTADSQFKNAESLVLEIGVNDLNYSDNNLGYVQQRLQKNIRTLRAANKDLVIYGVLPIPSYMGGNNLNVKGQAGYTFNQLADAIKQVYTSFGIPVLDWRQPGYQVVTDANRQQTLGDHEVHPTQETYAKMANLMAQWMIEVSTADNSNLAENEHDSKTNFISNGWQTDESGNREYATNNVLASGFKNINGQGYFFNPSNNGLLKGQNQLATAGGKTYYVATDGTTQEGIKLVNGKWYDFGSNKTYYARNFTQSGYLNTDQGWRWFENGKPYTGFRSYYGAYYYFINGVRQENKWVSQWGNKYYVGSDGRSVQGYHLIDGIAYDFGNNGTFFLRGKLSGYQDAGNGWLWYENGEVFTGFRFYMGTYYWFEKGARINNQWRTAWNLKYYVDSEGRAVQGDGYNVDGTYYNFSHDGTFFLRGKASGYVSTPDGWLWIENGKRYTGFRMYMGAYYYFINGVRQHNQWVSEWGLKYYVGNDGRSVEGNKVKIDGKTYNFGTNHTFFLR</sequence>
<dbReference type="Gene3D" id="3.40.50.1110">
    <property type="entry name" value="SGNH hydrolase"/>
    <property type="match status" value="1"/>
</dbReference>
<dbReference type="Gene3D" id="2.10.270.10">
    <property type="entry name" value="Cholin Binding"/>
    <property type="match status" value="3"/>
</dbReference>
<gene>
    <name evidence="3" type="ORF">B9D04_05280</name>
</gene>
<dbReference type="GO" id="GO:0004622">
    <property type="term" value="F:phosphatidylcholine lysophospholipase activity"/>
    <property type="evidence" value="ECO:0007669"/>
    <property type="project" value="TreeGrafter"/>
</dbReference>
<dbReference type="PANTHER" id="PTHR30383">
    <property type="entry name" value="THIOESTERASE 1/PROTEASE 1/LYSOPHOSPHOLIPASE L1"/>
    <property type="match status" value="1"/>
</dbReference>
<reference evidence="3 4" key="1">
    <citation type="submission" date="2017-04" db="EMBL/GenBank/DDBJ databases">
        <title>The genome sequence of Weissella cibaria isolated from wild Drosophila.</title>
        <authorList>
            <person name="Ricks N.J."/>
            <person name="Carroll C."/>
            <person name="Walters A."/>
            <person name="Newell P.D."/>
            <person name="Chaston J.M."/>
        </authorList>
    </citation>
    <scope>NUCLEOTIDE SEQUENCE [LARGE SCALE GENOMIC DNA]</scope>
    <source>
        <strain evidence="3 4">DmW_103</strain>
    </source>
</reference>
<keyword evidence="1" id="KW-0732">Signal</keyword>
<dbReference type="InterPro" id="IPR013830">
    <property type="entry name" value="SGNH_hydro"/>
</dbReference>
<dbReference type="Pfam" id="PF13472">
    <property type="entry name" value="Lipase_GDSL_2"/>
    <property type="match status" value="1"/>
</dbReference>
<dbReference type="SUPFAM" id="SSF69360">
    <property type="entry name" value="Cell wall binding repeat"/>
    <property type="match status" value="3"/>
</dbReference>
<evidence type="ECO:0000313" key="4">
    <source>
        <dbReference type="Proteomes" id="UP000193588"/>
    </source>
</evidence>
<name>A0A1X4JMD9_9LACO</name>
<dbReference type="CDD" id="cd00229">
    <property type="entry name" value="SGNH_hydrolase"/>
    <property type="match status" value="1"/>
</dbReference>
<evidence type="ECO:0000259" key="2">
    <source>
        <dbReference type="Pfam" id="PF13472"/>
    </source>
</evidence>
<protein>
    <recommendedName>
        <fullName evidence="2">SGNH hydrolase-type esterase domain-containing protein</fullName>
    </recommendedName>
</protein>
<feature type="domain" description="SGNH hydrolase-type esterase" evidence="2">
    <location>
        <begin position="96"/>
        <end position="287"/>
    </location>
</feature>